<evidence type="ECO:0000313" key="2">
    <source>
        <dbReference type="Proteomes" id="UP000266340"/>
    </source>
</evidence>
<dbReference type="OrthoDB" id="1652387at2"/>
<reference evidence="1 2" key="1">
    <citation type="submission" date="2018-09" db="EMBL/GenBank/DDBJ databases">
        <title>Cohnella cavernae sp. nov., isolated from a karst cave.</title>
        <authorList>
            <person name="Zhu H."/>
        </authorList>
    </citation>
    <scope>NUCLEOTIDE SEQUENCE [LARGE SCALE GENOMIC DNA]</scope>
    <source>
        <strain evidence="1 2">K2E09-144</strain>
    </source>
</reference>
<gene>
    <name evidence="1" type="ORF">D3H35_24320</name>
</gene>
<dbReference type="NCBIfam" id="TIGR04129">
    <property type="entry name" value="CxxH_BA5709"/>
    <property type="match status" value="1"/>
</dbReference>
<dbReference type="AlphaFoldDB" id="A0A398CHL0"/>
<dbReference type="Pfam" id="PF14116">
    <property type="entry name" value="YyzF"/>
    <property type="match status" value="1"/>
</dbReference>
<accession>A0A398CHL0</accession>
<keyword evidence="2" id="KW-1185">Reference proteome</keyword>
<protein>
    <submittedName>
        <fullName evidence="1">CxxH/CxxC protein</fullName>
    </submittedName>
</protein>
<dbReference type="Proteomes" id="UP000266340">
    <property type="component" value="Unassembled WGS sequence"/>
</dbReference>
<organism evidence="1 2">
    <name type="scientific">Cohnella faecalis</name>
    <dbReference type="NCBI Taxonomy" id="2315694"/>
    <lineage>
        <taxon>Bacteria</taxon>
        <taxon>Bacillati</taxon>
        <taxon>Bacillota</taxon>
        <taxon>Bacilli</taxon>
        <taxon>Bacillales</taxon>
        <taxon>Paenibacillaceae</taxon>
        <taxon>Cohnella</taxon>
    </lineage>
</organism>
<comment type="caution">
    <text evidence="1">The sequence shown here is derived from an EMBL/GenBank/DDBJ whole genome shotgun (WGS) entry which is preliminary data.</text>
</comment>
<dbReference type="RefSeq" id="WP_119151735.1">
    <property type="nucleotide sequence ID" value="NZ_JBHSOV010000040.1"/>
</dbReference>
<proteinExistence type="predicted"/>
<dbReference type="InterPro" id="IPR025626">
    <property type="entry name" value="YyzF"/>
</dbReference>
<dbReference type="EMBL" id="QXJM01000040">
    <property type="protein sequence ID" value="RIE01482.1"/>
    <property type="molecule type" value="Genomic_DNA"/>
</dbReference>
<sequence>MYCVCREHVEQAIDKFVDEYEDAPDLVNLQTTVFSAWKPPEHCEWCGKPVEVLVV</sequence>
<name>A0A398CHL0_9BACL</name>
<evidence type="ECO:0000313" key="1">
    <source>
        <dbReference type="EMBL" id="RIE01482.1"/>
    </source>
</evidence>